<keyword evidence="7" id="KW-1185">Reference proteome</keyword>
<organism evidence="6 7">
    <name type="scientific">Rhodococcus wratislaviensis NBRC 100605</name>
    <dbReference type="NCBI Taxonomy" id="1219028"/>
    <lineage>
        <taxon>Bacteria</taxon>
        <taxon>Bacillati</taxon>
        <taxon>Actinomycetota</taxon>
        <taxon>Actinomycetes</taxon>
        <taxon>Mycobacteriales</taxon>
        <taxon>Nocardiaceae</taxon>
        <taxon>Rhodococcus</taxon>
    </lineage>
</organism>
<dbReference type="GO" id="GO:0043565">
    <property type="term" value="F:sequence-specific DNA binding"/>
    <property type="evidence" value="ECO:0007669"/>
    <property type="project" value="InterPro"/>
</dbReference>
<dbReference type="PROSITE" id="PS01124">
    <property type="entry name" value="HTH_ARAC_FAMILY_2"/>
    <property type="match status" value="1"/>
</dbReference>
<dbReference type="Gene3D" id="1.10.10.60">
    <property type="entry name" value="Homeodomain-like"/>
    <property type="match status" value="1"/>
</dbReference>
<evidence type="ECO:0000256" key="2">
    <source>
        <dbReference type="ARBA" id="ARBA00023125"/>
    </source>
</evidence>
<dbReference type="Pfam" id="PF12833">
    <property type="entry name" value="HTH_18"/>
    <property type="match status" value="1"/>
</dbReference>
<reference evidence="6 7" key="1">
    <citation type="submission" date="2014-02" db="EMBL/GenBank/DDBJ databases">
        <title>Whole genome shotgun sequence of Rhodococcus wratislaviensis NBRC 100605.</title>
        <authorList>
            <person name="Hosoyama A."/>
            <person name="Tsuchikane K."/>
            <person name="Yoshida I."/>
            <person name="Ohji S."/>
            <person name="Ichikawa N."/>
            <person name="Yamazoe A."/>
            <person name="Fujita N."/>
        </authorList>
    </citation>
    <scope>NUCLEOTIDE SEQUENCE [LARGE SCALE GENOMIC DNA]</scope>
    <source>
        <strain evidence="6 7">NBRC 100605</strain>
    </source>
</reference>
<dbReference type="PANTHER" id="PTHR43436">
    <property type="entry name" value="ARAC-FAMILY TRANSCRIPTIONAL REGULATOR"/>
    <property type="match status" value="1"/>
</dbReference>
<dbReference type="PROSITE" id="PS00041">
    <property type="entry name" value="HTH_ARAC_FAMILY_1"/>
    <property type="match status" value="1"/>
</dbReference>
<feature type="domain" description="HTH araC/xylS-type" evidence="5">
    <location>
        <begin position="220"/>
        <end position="319"/>
    </location>
</feature>
<evidence type="ECO:0000313" key="7">
    <source>
        <dbReference type="Proteomes" id="UP000019491"/>
    </source>
</evidence>
<sequence>MTAPNQHRFGTEGAVADSVTEPTPTEDLVAELNCWTGGIGARQARSGVTVYRFDEPGPYSWEPAQGVTFGLVAQGRLSVDIDRITHDCGPLEGIVFTDRSCPAIEVDAASADHPFLAMFLHIDAAIIRRISTDVLVSDAAAVPITRRGRAGRNQCSGTFRVDARLLHTVLRFLRALDGELDERVLAPICLQEIVYRLLQIVSCQDPLEVASRESDIDPTRAAIEYIRSHLAESMSVSDIAREVQMSESAFAHTFRATIGVSPYQFLKSERLAAARRMLITESGISVSEVARAVGYSSASHFITEFKRRYAVTPREYANGKCFGAALEAVDRHDPTHARTPEVVHSPAGK</sequence>
<dbReference type="InterPro" id="IPR018060">
    <property type="entry name" value="HTH_AraC"/>
</dbReference>
<feature type="region of interest" description="Disordered" evidence="4">
    <location>
        <begin position="1"/>
        <end position="22"/>
    </location>
</feature>
<dbReference type="InterPro" id="IPR018062">
    <property type="entry name" value="HTH_AraC-typ_CS"/>
</dbReference>
<comment type="caution">
    <text evidence="6">The sequence shown here is derived from an EMBL/GenBank/DDBJ whole genome shotgun (WGS) entry which is preliminary data.</text>
</comment>
<dbReference type="InterPro" id="IPR009594">
    <property type="entry name" value="Tscrpt_reg_HTH_AraC_N"/>
</dbReference>
<evidence type="ECO:0000259" key="5">
    <source>
        <dbReference type="PROSITE" id="PS01124"/>
    </source>
</evidence>
<dbReference type="AlphaFoldDB" id="X0PYQ7"/>
<dbReference type="PRINTS" id="PR00032">
    <property type="entry name" value="HTHARAC"/>
</dbReference>
<dbReference type="InterPro" id="IPR020449">
    <property type="entry name" value="Tscrpt_reg_AraC-type_HTH"/>
</dbReference>
<accession>X0PYQ7</accession>
<dbReference type="Pfam" id="PF06719">
    <property type="entry name" value="AraC_N"/>
    <property type="match status" value="1"/>
</dbReference>
<evidence type="ECO:0000256" key="3">
    <source>
        <dbReference type="ARBA" id="ARBA00023163"/>
    </source>
</evidence>
<keyword evidence="2" id="KW-0238">DNA-binding</keyword>
<name>X0PYQ7_RHOWR</name>
<dbReference type="EMBL" id="BAWF01000057">
    <property type="protein sequence ID" value="GAF48643.1"/>
    <property type="molecule type" value="Genomic_DNA"/>
</dbReference>
<dbReference type="GO" id="GO:0003700">
    <property type="term" value="F:DNA-binding transcription factor activity"/>
    <property type="evidence" value="ECO:0007669"/>
    <property type="project" value="InterPro"/>
</dbReference>
<dbReference type="PANTHER" id="PTHR43436:SF2">
    <property type="entry name" value="ARAC_XYLS FAMILY TRANSCRIPTIONAL REGULATOR"/>
    <property type="match status" value="1"/>
</dbReference>
<evidence type="ECO:0000313" key="6">
    <source>
        <dbReference type="EMBL" id="GAF48643.1"/>
    </source>
</evidence>
<protein>
    <recommendedName>
        <fullName evidence="5">HTH araC/xylS-type domain-containing protein</fullName>
    </recommendedName>
</protein>
<evidence type="ECO:0000256" key="4">
    <source>
        <dbReference type="SAM" id="MobiDB-lite"/>
    </source>
</evidence>
<gene>
    <name evidence="6" type="ORF">RW1_057_00130</name>
</gene>
<keyword evidence="3" id="KW-0804">Transcription</keyword>
<dbReference type="SUPFAM" id="SSF46689">
    <property type="entry name" value="Homeodomain-like"/>
    <property type="match status" value="2"/>
</dbReference>
<dbReference type="InterPro" id="IPR009057">
    <property type="entry name" value="Homeodomain-like_sf"/>
</dbReference>
<evidence type="ECO:0000256" key="1">
    <source>
        <dbReference type="ARBA" id="ARBA00023015"/>
    </source>
</evidence>
<dbReference type="SMART" id="SM00342">
    <property type="entry name" value="HTH_ARAC"/>
    <property type="match status" value="1"/>
</dbReference>
<proteinExistence type="predicted"/>
<dbReference type="Proteomes" id="UP000019491">
    <property type="component" value="Unassembled WGS sequence"/>
</dbReference>
<keyword evidence="1" id="KW-0805">Transcription regulation</keyword>